<dbReference type="STRING" id="1527.SAMN04489757_13137"/>
<dbReference type="PANTHER" id="PTHR30514">
    <property type="entry name" value="GLUCOKINASE"/>
    <property type="match status" value="1"/>
</dbReference>
<accession>A0A1I5HLW2</accession>
<evidence type="ECO:0000259" key="2">
    <source>
        <dbReference type="PROSITE" id="PS51464"/>
    </source>
</evidence>
<dbReference type="RefSeq" id="WP_091687741.1">
    <property type="nucleotide sequence ID" value="NZ_BAABFM010000040.1"/>
</dbReference>
<feature type="domain" description="HTH rpiR-type" evidence="1">
    <location>
        <begin position="1"/>
        <end position="77"/>
    </location>
</feature>
<dbReference type="InterPro" id="IPR047640">
    <property type="entry name" value="RpiR-like"/>
</dbReference>
<dbReference type="InterPro" id="IPR000281">
    <property type="entry name" value="HTH_RpiR"/>
</dbReference>
<evidence type="ECO:0000259" key="1">
    <source>
        <dbReference type="PROSITE" id="PS51071"/>
    </source>
</evidence>
<sequence>MNPIELINLHESEFTKSDEKIKTFVINNPDYISSYPIVDVAAKAGVSKSALLRFCKKLGYNGYSEFKYEVSKYLQSGRFKNPTVVKSNMDIIEHYISCIQKVPAYISEDSLISFGNYIRNATRIRIFGLHESGLSATYFTYRLASLGIDSEAIIHGGIFSEKAAFSTTSDFHIFISVSGTTDCITAAAKTSFDRGTPCAIITQNSKAKYSNKYDCFISIPSLNLDKNQLFLDSQAIIFITIDLIINKLSKLL</sequence>
<reference evidence="3 4" key="1">
    <citation type="submission" date="2016-10" db="EMBL/GenBank/DDBJ databases">
        <authorList>
            <person name="de Groot N.N."/>
        </authorList>
    </citation>
    <scope>NUCLEOTIDE SEQUENCE [LARGE SCALE GENOMIC DNA]</scope>
    <source>
        <strain evidence="3 4">DSM 1283</strain>
    </source>
</reference>
<dbReference type="GO" id="GO:0097367">
    <property type="term" value="F:carbohydrate derivative binding"/>
    <property type="evidence" value="ECO:0007669"/>
    <property type="project" value="InterPro"/>
</dbReference>
<gene>
    <name evidence="3" type="ORF">SAMN04489757_13137</name>
</gene>
<dbReference type="PROSITE" id="PS51071">
    <property type="entry name" value="HTH_RPIR"/>
    <property type="match status" value="1"/>
</dbReference>
<dbReference type="Pfam" id="PF01418">
    <property type="entry name" value="HTH_6"/>
    <property type="match status" value="1"/>
</dbReference>
<dbReference type="SUPFAM" id="SSF46689">
    <property type="entry name" value="Homeodomain-like"/>
    <property type="match status" value="1"/>
</dbReference>
<name>A0A1I5HLW2_9FIRM</name>
<dbReference type="InterPro" id="IPR009057">
    <property type="entry name" value="Homeodomain-like_sf"/>
</dbReference>
<dbReference type="Gene3D" id="3.40.50.10490">
    <property type="entry name" value="Glucose-6-phosphate isomerase like protein, domain 1"/>
    <property type="match status" value="1"/>
</dbReference>
<keyword evidence="4" id="KW-1185">Reference proteome</keyword>
<dbReference type="PROSITE" id="PS51464">
    <property type="entry name" value="SIS"/>
    <property type="match status" value="1"/>
</dbReference>
<dbReference type="Proteomes" id="UP000198806">
    <property type="component" value="Unassembled WGS sequence"/>
</dbReference>
<protein>
    <submittedName>
        <fullName evidence="3">DNA-binding transcriptional regulator, MurR/RpiR family, contains HTH and SIS domains</fullName>
    </submittedName>
</protein>
<dbReference type="SUPFAM" id="SSF53697">
    <property type="entry name" value="SIS domain"/>
    <property type="match status" value="1"/>
</dbReference>
<proteinExistence type="predicted"/>
<dbReference type="InterPro" id="IPR036388">
    <property type="entry name" value="WH-like_DNA-bd_sf"/>
</dbReference>
<dbReference type="EMBL" id="FOWD01000031">
    <property type="protein sequence ID" value="SFO49284.1"/>
    <property type="molecule type" value="Genomic_DNA"/>
</dbReference>
<evidence type="ECO:0000313" key="3">
    <source>
        <dbReference type="EMBL" id="SFO49284.1"/>
    </source>
</evidence>
<dbReference type="AlphaFoldDB" id="A0A1I5HLW2"/>
<dbReference type="InterPro" id="IPR001347">
    <property type="entry name" value="SIS_dom"/>
</dbReference>
<dbReference type="GO" id="GO:0003700">
    <property type="term" value="F:DNA-binding transcription factor activity"/>
    <property type="evidence" value="ECO:0007669"/>
    <property type="project" value="InterPro"/>
</dbReference>
<dbReference type="GO" id="GO:0003677">
    <property type="term" value="F:DNA binding"/>
    <property type="evidence" value="ECO:0007669"/>
    <property type="project" value="UniProtKB-KW"/>
</dbReference>
<dbReference type="PANTHER" id="PTHR30514:SF21">
    <property type="entry name" value="RPIR-FAMILY TRANSCRIPTIONAL REGULATOR"/>
    <property type="match status" value="1"/>
</dbReference>
<dbReference type="Gene3D" id="1.10.10.10">
    <property type="entry name" value="Winged helix-like DNA-binding domain superfamily/Winged helix DNA-binding domain"/>
    <property type="match status" value="1"/>
</dbReference>
<keyword evidence="3" id="KW-0238">DNA-binding</keyword>
<evidence type="ECO:0000313" key="4">
    <source>
        <dbReference type="Proteomes" id="UP000198806"/>
    </source>
</evidence>
<dbReference type="OrthoDB" id="63027at2"/>
<dbReference type="InterPro" id="IPR046348">
    <property type="entry name" value="SIS_dom_sf"/>
</dbReference>
<dbReference type="Pfam" id="PF01380">
    <property type="entry name" value="SIS"/>
    <property type="match status" value="1"/>
</dbReference>
<organism evidence="3 4">
    <name type="scientific">Anaerocolumna aminovalerica</name>
    <dbReference type="NCBI Taxonomy" id="1527"/>
    <lineage>
        <taxon>Bacteria</taxon>
        <taxon>Bacillati</taxon>
        <taxon>Bacillota</taxon>
        <taxon>Clostridia</taxon>
        <taxon>Lachnospirales</taxon>
        <taxon>Lachnospiraceae</taxon>
        <taxon>Anaerocolumna</taxon>
    </lineage>
</organism>
<dbReference type="GO" id="GO:1901135">
    <property type="term" value="P:carbohydrate derivative metabolic process"/>
    <property type="evidence" value="ECO:0007669"/>
    <property type="project" value="InterPro"/>
</dbReference>
<feature type="domain" description="SIS" evidence="2">
    <location>
        <begin position="114"/>
        <end position="252"/>
    </location>
</feature>